<dbReference type="Gene3D" id="1.20.120.1080">
    <property type="match status" value="1"/>
</dbReference>
<evidence type="ECO:0000313" key="14">
    <source>
        <dbReference type="Proteomes" id="UP000019335"/>
    </source>
</evidence>
<sequence>MRSRVLSLSGAHECRETQAVKCSVRPHLLPLLLLQLERFTGSAWRHLPKLGRVRPVMTDIDAGRVKAAQEATLRDEALVMRVASEVAQALKLPGKNVTLGRKLVRLGLTHADSVDGFCAEALQLAPISSSLLQEVHHTLRQRYRQAYATAGEQAGETAAKQITGVGRTMDGFVMSPSKHLPGGSQQASKEEKPVFFKPQTKDNASPVERKSMLGLDRLAAMKRAEKETTKDTWSGGKPVVKKEEREGEEGGKGGPRPEDAARRKSDFHRSSTKAADRSYRPRREPDTPSHPGGVNVEARRGLEERERGRGRGGGVAVGERGRGRVEDRDGRSNGDRKRDGKGVYLSGRGEEERSRRRGRDREEEERQRRRSEGRPRENGRRDREGRGSRSRSRSPGYTWKRHRGERRERGSSRSEREAQEGSEGGRSRRREAEGGGGPSGRWGEYGPPTPSRSGLGLDEDEWEAPENLQSVRRPSLTPGATPLASPRATPRASLYGRPSDDPGEAAWEVEERREGRRGDRGTGSESIRPAVPETPFDWRAAMREDGREAAYVADGRKPGGPDARPGSSLRQRQRGRKEEDEEDEEYYEAFYLAEEGVSRGEDLFGGDPATLREKEEAMRKLQERNEANKRRQQQNTRKNQLAADQNAWEENRLLTSGVAVRNEVDTDLADEEETRVRLNVHHTKPPFIDGRVTFSRQLTTVSVVKEPTSDMAILSKKGSALVRERRERRERGKMRQRFWELGGSRMGQAMGLKEEGEEAKEGGAGASGEGPGKEEEEYDYRKESKFSEHLKDMKKEGQSDFSRSKSMAEQRQYLPISTVRDELLTVIRENPIVIIVGETGSGKTTQMTQYLHEEGFTDLGMVACTQPRRVAATTVAMRVADEMGVELGEEVGYSIRFDDCTSDKTLIKYMTDGILLRESLREPDLDSYAAIVMDEAHERSLNTDVLFGMLRKVAQRRRDLKLIVTSATLDSKRFSDFFGGVPVFEIPGRTFPVERVYAKTSVEDYVDAAVKQALAIHLSHPPGDILVFMTGQEDIETVCEVIAERMMDLGTDRVPPLLLLPLFSNLSSDQQSKAFEATEKAVRKCVVSTNIAETSVTVDGVKYVIDCGFSKLKVYNPSIGMDSLLVTPVAQANSDQRAGRAGRTGPGHCYRLYTERQYRDELLKTQVPEIQRTNLANVVLLLKSLGVTDLKEFDFMDPPPQENLQNSMYQLWILGALDNTGQLTTLGRKMAEFPIDPPLAKMLIVSHDLRCSEEVLIVVSMLSAPPVFFRPKDRAEESDAKREKFFVPESDHLTHLNVYLQWKKNRYSAPWCTEHFLHAKSLKKAREIHGQLSDIMQSQRMPLHAAGNSNWDRVRKAICSAYFYNSALMKGLGDYRNLLTGIPCHVHPTSALAGLGYTPDYVTYHELVMTSKSFMQCITAIEPEWLAELGPAFFSLHESSTNRMARRREEKELKDSMEAEMQAALKREEEEKAARKAAQVKETPKHVGSRMQTPGRWTPRRVGL</sequence>
<dbReference type="GO" id="GO:0006397">
    <property type="term" value="P:mRNA processing"/>
    <property type="evidence" value="ECO:0007669"/>
    <property type="project" value="UniProtKB-KW"/>
</dbReference>
<feature type="domain" description="Helicase ATP-binding" evidence="11">
    <location>
        <begin position="824"/>
        <end position="987"/>
    </location>
</feature>
<dbReference type="InterPro" id="IPR007502">
    <property type="entry name" value="Helicase-assoc_dom"/>
</dbReference>
<evidence type="ECO:0000256" key="4">
    <source>
        <dbReference type="ARBA" id="ARBA00022801"/>
    </source>
</evidence>
<evidence type="ECO:0000256" key="5">
    <source>
        <dbReference type="ARBA" id="ARBA00022806"/>
    </source>
</evidence>
<dbReference type="PROSITE" id="PS51194">
    <property type="entry name" value="HELICASE_CTER"/>
    <property type="match status" value="1"/>
</dbReference>
<dbReference type="GO" id="GO:0003724">
    <property type="term" value="F:RNA helicase activity"/>
    <property type="evidence" value="ECO:0007669"/>
    <property type="project" value="UniProtKB-EC"/>
</dbReference>
<protein>
    <recommendedName>
        <fullName evidence="1">RNA helicase</fullName>
        <ecNumber evidence="1">3.6.4.13</ecNumber>
    </recommendedName>
</protein>
<evidence type="ECO:0000313" key="13">
    <source>
        <dbReference type="EMBL" id="EWM26630.1"/>
    </source>
</evidence>
<evidence type="ECO:0000256" key="7">
    <source>
        <dbReference type="ARBA" id="ARBA00023187"/>
    </source>
</evidence>
<dbReference type="InterPro" id="IPR027417">
    <property type="entry name" value="P-loop_NTPase"/>
</dbReference>
<dbReference type="InterPro" id="IPR011545">
    <property type="entry name" value="DEAD/DEAH_box_helicase_dom"/>
</dbReference>
<dbReference type="PANTHER" id="PTHR18934">
    <property type="entry name" value="ATP-DEPENDENT RNA HELICASE"/>
    <property type="match status" value="1"/>
</dbReference>
<feature type="compositionally biased region" description="Basic and acidic residues" evidence="10">
    <location>
        <begin position="348"/>
        <end position="387"/>
    </location>
</feature>
<accession>W7TI10</accession>
<keyword evidence="3" id="KW-0547">Nucleotide-binding</keyword>
<evidence type="ECO:0000259" key="11">
    <source>
        <dbReference type="PROSITE" id="PS51192"/>
    </source>
</evidence>
<dbReference type="EMBL" id="AZIL01000609">
    <property type="protein sequence ID" value="EWM26630.1"/>
    <property type="molecule type" value="Genomic_DNA"/>
</dbReference>
<evidence type="ECO:0000256" key="8">
    <source>
        <dbReference type="ARBA" id="ARBA00038040"/>
    </source>
</evidence>
<evidence type="ECO:0000256" key="10">
    <source>
        <dbReference type="SAM" id="MobiDB-lite"/>
    </source>
</evidence>
<dbReference type="Gene3D" id="3.40.50.300">
    <property type="entry name" value="P-loop containing nucleotide triphosphate hydrolases"/>
    <property type="match status" value="2"/>
</dbReference>
<dbReference type="FunFam" id="1.20.120.1080:FF:000001">
    <property type="entry name" value="Pre-mRNA-splicing factor ATP-dependent RNA helicase"/>
    <property type="match status" value="1"/>
</dbReference>
<proteinExistence type="inferred from homology"/>
<dbReference type="GO" id="GO:0016787">
    <property type="term" value="F:hydrolase activity"/>
    <property type="evidence" value="ECO:0007669"/>
    <property type="project" value="UniProtKB-KW"/>
</dbReference>
<gene>
    <name evidence="13" type="ORF">Naga_100001g100</name>
</gene>
<keyword evidence="7" id="KW-0508">mRNA splicing</keyword>
<evidence type="ECO:0000256" key="2">
    <source>
        <dbReference type="ARBA" id="ARBA00022664"/>
    </source>
</evidence>
<dbReference type="SMART" id="SM00490">
    <property type="entry name" value="HELICc"/>
    <property type="match status" value="1"/>
</dbReference>
<keyword evidence="4" id="KW-0378">Hydrolase</keyword>
<dbReference type="InterPro" id="IPR048333">
    <property type="entry name" value="HA2_WH"/>
</dbReference>
<dbReference type="InterPro" id="IPR014001">
    <property type="entry name" value="Helicase_ATP-bd"/>
</dbReference>
<feature type="compositionally biased region" description="Basic and acidic residues" evidence="10">
    <location>
        <begin position="297"/>
        <end position="309"/>
    </location>
</feature>
<dbReference type="Pfam" id="PF21010">
    <property type="entry name" value="HA2_C"/>
    <property type="match status" value="1"/>
</dbReference>
<dbReference type="InterPro" id="IPR011709">
    <property type="entry name" value="DEAD-box_helicase_OB_fold"/>
</dbReference>
<evidence type="ECO:0000256" key="1">
    <source>
        <dbReference type="ARBA" id="ARBA00012552"/>
    </source>
</evidence>
<keyword evidence="6" id="KW-0067">ATP-binding</keyword>
<evidence type="ECO:0000256" key="6">
    <source>
        <dbReference type="ARBA" id="ARBA00022840"/>
    </source>
</evidence>
<feature type="compositionally biased region" description="Basic and acidic residues" evidence="10">
    <location>
        <begin position="610"/>
        <end position="629"/>
    </location>
</feature>
<dbReference type="SMART" id="SM00847">
    <property type="entry name" value="HA2"/>
    <property type="match status" value="1"/>
</dbReference>
<feature type="compositionally biased region" description="Basic and acidic residues" evidence="10">
    <location>
        <begin position="540"/>
        <end position="559"/>
    </location>
</feature>
<evidence type="ECO:0000259" key="12">
    <source>
        <dbReference type="PROSITE" id="PS51194"/>
    </source>
</evidence>
<reference evidence="13 14" key="1">
    <citation type="journal article" date="2014" name="Mol. Plant">
        <title>Chromosome Scale Genome Assembly and Transcriptome Profiling of Nannochloropsis gaditana in Nitrogen Depletion.</title>
        <authorList>
            <person name="Corteggiani Carpinelli E."/>
            <person name="Telatin A."/>
            <person name="Vitulo N."/>
            <person name="Forcato C."/>
            <person name="D'Angelo M."/>
            <person name="Schiavon R."/>
            <person name="Vezzi A."/>
            <person name="Giacometti G.M."/>
            <person name="Morosinotto T."/>
            <person name="Valle G."/>
        </authorList>
    </citation>
    <scope>NUCLEOTIDE SEQUENCE [LARGE SCALE GENOMIC DNA]</scope>
    <source>
        <strain evidence="13 14">B-31</strain>
    </source>
</reference>
<comment type="caution">
    <text evidence="13">The sequence shown here is derived from an EMBL/GenBank/DDBJ whole genome shotgun (WGS) entry which is preliminary data.</text>
</comment>
<dbReference type="EC" id="3.6.4.13" evidence="1"/>
<dbReference type="SUPFAM" id="SSF52540">
    <property type="entry name" value="P-loop containing nucleoside triphosphate hydrolases"/>
    <property type="match status" value="1"/>
</dbReference>
<feature type="compositionally biased region" description="Basic and acidic residues" evidence="10">
    <location>
        <begin position="319"/>
        <end position="341"/>
    </location>
</feature>
<comment type="catalytic activity">
    <reaction evidence="9">
        <text>ATP + H2O = ADP + phosphate + H(+)</text>
        <dbReference type="Rhea" id="RHEA:13065"/>
        <dbReference type="ChEBI" id="CHEBI:15377"/>
        <dbReference type="ChEBI" id="CHEBI:15378"/>
        <dbReference type="ChEBI" id="CHEBI:30616"/>
        <dbReference type="ChEBI" id="CHEBI:43474"/>
        <dbReference type="ChEBI" id="CHEBI:456216"/>
        <dbReference type="EC" id="3.6.4.13"/>
    </reaction>
</comment>
<keyword evidence="5 13" id="KW-0347">Helicase</keyword>
<dbReference type="PANTHER" id="PTHR18934:SF91">
    <property type="entry name" value="PRE-MRNA-SPLICING FACTOR ATP-DEPENDENT RNA HELICASE PRP16"/>
    <property type="match status" value="1"/>
</dbReference>
<comment type="similarity">
    <text evidence="8">Belongs to the DEAD box helicase family. DEAH subfamily. PRP16 sub-subfamily.</text>
</comment>
<dbReference type="Pfam" id="PF07717">
    <property type="entry name" value="OB_NTP_bind"/>
    <property type="match status" value="1"/>
</dbReference>
<feature type="region of interest" description="Disordered" evidence="10">
    <location>
        <begin position="1467"/>
        <end position="1504"/>
    </location>
</feature>
<dbReference type="FunFam" id="3.40.50.300:FF:000007">
    <property type="entry name" value="Pre-mRNA-splicing factor ATP-dependent RNA helicase"/>
    <property type="match status" value="1"/>
</dbReference>
<organism evidence="13 14">
    <name type="scientific">Nannochloropsis gaditana</name>
    <dbReference type="NCBI Taxonomy" id="72520"/>
    <lineage>
        <taxon>Eukaryota</taxon>
        <taxon>Sar</taxon>
        <taxon>Stramenopiles</taxon>
        <taxon>Ochrophyta</taxon>
        <taxon>Eustigmatophyceae</taxon>
        <taxon>Eustigmatales</taxon>
        <taxon>Monodopsidaceae</taxon>
        <taxon>Nannochloropsis</taxon>
    </lineage>
</organism>
<dbReference type="GO" id="GO:0005524">
    <property type="term" value="F:ATP binding"/>
    <property type="evidence" value="ECO:0007669"/>
    <property type="project" value="UniProtKB-KW"/>
</dbReference>
<evidence type="ECO:0000256" key="3">
    <source>
        <dbReference type="ARBA" id="ARBA00022741"/>
    </source>
</evidence>
<feature type="compositionally biased region" description="Basic and acidic residues" evidence="10">
    <location>
        <begin position="509"/>
        <end position="522"/>
    </location>
</feature>
<keyword evidence="2" id="KW-0507">mRNA processing</keyword>
<dbReference type="PROSITE" id="PS00690">
    <property type="entry name" value="DEAH_ATP_HELICASE"/>
    <property type="match status" value="1"/>
</dbReference>
<dbReference type="GO" id="GO:0003723">
    <property type="term" value="F:RNA binding"/>
    <property type="evidence" value="ECO:0007669"/>
    <property type="project" value="TreeGrafter"/>
</dbReference>
<feature type="compositionally biased region" description="Basic and acidic residues" evidence="10">
    <location>
        <begin position="240"/>
        <end position="287"/>
    </location>
</feature>
<dbReference type="PROSITE" id="PS51192">
    <property type="entry name" value="HELICASE_ATP_BIND_1"/>
    <property type="match status" value="1"/>
</dbReference>
<dbReference type="Proteomes" id="UP000019335">
    <property type="component" value="Chromosome 8"/>
</dbReference>
<dbReference type="Pfam" id="PF00271">
    <property type="entry name" value="Helicase_C"/>
    <property type="match status" value="1"/>
</dbReference>
<evidence type="ECO:0000256" key="9">
    <source>
        <dbReference type="ARBA" id="ARBA00047984"/>
    </source>
</evidence>
<feature type="compositionally biased region" description="Basic and acidic residues" evidence="10">
    <location>
        <begin position="405"/>
        <end position="433"/>
    </location>
</feature>
<dbReference type="OrthoDB" id="10253254at2759"/>
<dbReference type="GO" id="GO:0008380">
    <property type="term" value="P:RNA splicing"/>
    <property type="evidence" value="ECO:0007669"/>
    <property type="project" value="UniProtKB-KW"/>
</dbReference>
<feature type="domain" description="Helicase C-terminal" evidence="12">
    <location>
        <begin position="1001"/>
        <end position="1186"/>
    </location>
</feature>
<dbReference type="FunFam" id="3.40.50.300:FF:000615">
    <property type="entry name" value="pre-mRNA-splicing factor ATP-dependent RNA helicase DEAH7"/>
    <property type="match status" value="1"/>
</dbReference>
<feature type="region of interest" description="Disordered" evidence="10">
    <location>
        <begin position="170"/>
        <end position="585"/>
    </location>
</feature>
<dbReference type="Pfam" id="PF04408">
    <property type="entry name" value="WHD_HA2"/>
    <property type="match status" value="1"/>
</dbReference>
<dbReference type="CDD" id="cd18791">
    <property type="entry name" value="SF2_C_RHA"/>
    <property type="match status" value="1"/>
</dbReference>
<dbReference type="InterPro" id="IPR001650">
    <property type="entry name" value="Helicase_C-like"/>
</dbReference>
<dbReference type="Pfam" id="PF00270">
    <property type="entry name" value="DEAD"/>
    <property type="match status" value="1"/>
</dbReference>
<keyword evidence="14" id="KW-1185">Reference proteome</keyword>
<feature type="region of interest" description="Disordered" evidence="10">
    <location>
        <begin position="752"/>
        <end position="780"/>
    </location>
</feature>
<dbReference type="SMART" id="SM00487">
    <property type="entry name" value="DEXDc"/>
    <property type="match status" value="1"/>
</dbReference>
<feature type="region of interest" description="Disordered" evidence="10">
    <location>
        <begin position="597"/>
        <end position="643"/>
    </location>
</feature>
<name>W7TI10_9STRA</name>
<dbReference type="InterPro" id="IPR002464">
    <property type="entry name" value="DNA/RNA_helicase_DEAH_CS"/>
</dbReference>